<evidence type="ECO:0000313" key="3">
    <source>
        <dbReference type="Proteomes" id="UP000017170"/>
    </source>
</evidence>
<accession>U6SSB9</accession>
<gene>
    <name evidence="2" type="ORF">A33I_10015</name>
</gene>
<dbReference type="RefSeq" id="WP_022627706.1">
    <property type="nucleotide sequence ID" value="NZ_ATAE01000018.1"/>
</dbReference>
<dbReference type="EMBL" id="ATAE01000018">
    <property type="protein sequence ID" value="ERN53805.1"/>
    <property type="molecule type" value="Genomic_DNA"/>
</dbReference>
<dbReference type="PATRIC" id="fig|1188261.3.peg.1374"/>
<comment type="caution">
    <text evidence="2">The sequence shown here is derived from an EMBL/GenBank/DDBJ whole genome shotgun (WGS) entry which is preliminary data.</text>
</comment>
<dbReference type="AlphaFoldDB" id="U6SSB9"/>
<sequence length="383" mass="43889">MKRIHNVLVYTLLLLFLAGCIETQTSSLPTSEDLPAEAVKTQIDKERDYYPTQNWKMKSPAELGLNENVLEELIEEVRQEDVYSMLLIKDGYLAEEYYKSITFNDSRTPINSIAKSITSSLIGIAIDQGYIEGIDQKASDFIPEILEQEDIRKHEWTIEHFITLTDGLYWPETTRWNDIMFPLESSDNWVDFIISRELVNDPGTQFNYNTGASHLLSVILERASGQSTKHFADKHLFSPLGIGTMDYFWDIDSNGYYTGGYKMEMVPADLAKIGYLFLNGGRWDGVQIIPLEWVDASTSYHTTTELNEAGFGDYGYQWWVKTLQLDSGELIHSYYGSGAFGQKLIVIPHFDFTAVFTSNLPNDSYGLYFEQITEQFLLKLFEE</sequence>
<evidence type="ECO:0000259" key="1">
    <source>
        <dbReference type="Pfam" id="PF00144"/>
    </source>
</evidence>
<dbReference type="Pfam" id="PF00144">
    <property type="entry name" value="Beta-lactamase"/>
    <property type="match status" value="1"/>
</dbReference>
<dbReference type="Gene3D" id="3.40.710.10">
    <property type="entry name" value="DD-peptidase/beta-lactamase superfamily"/>
    <property type="match status" value="1"/>
</dbReference>
<dbReference type="PANTHER" id="PTHR43283:SF7">
    <property type="entry name" value="BETA-LACTAMASE-RELATED DOMAIN-CONTAINING PROTEIN"/>
    <property type="match status" value="1"/>
</dbReference>
<keyword evidence="3" id="KW-1185">Reference proteome</keyword>
<reference evidence="2 3" key="1">
    <citation type="journal article" date="2013" name="Genome Announc.">
        <title>Genome Sequence of the Extreme Obligate Alkaliphile Bacillus marmarensis Strain DSM 21297.</title>
        <authorList>
            <person name="Wernick D.G."/>
            <person name="Choi K.Y."/>
            <person name="Tat C.A."/>
            <person name="Lafontaine Rivera J.G."/>
            <person name="Liao J.C."/>
        </authorList>
    </citation>
    <scope>NUCLEOTIDE SEQUENCE [LARGE SCALE GENOMIC DNA]</scope>
    <source>
        <strain evidence="2 3">DSM 21297</strain>
    </source>
</reference>
<dbReference type="InterPro" id="IPR001466">
    <property type="entry name" value="Beta-lactam-related"/>
</dbReference>
<dbReference type="SUPFAM" id="SSF56601">
    <property type="entry name" value="beta-lactamase/transpeptidase-like"/>
    <property type="match status" value="1"/>
</dbReference>
<dbReference type="PROSITE" id="PS51257">
    <property type="entry name" value="PROKAR_LIPOPROTEIN"/>
    <property type="match status" value="1"/>
</dbReference>
<dbReference type="Proteomes" id="UP000017170">
    <property type="component" value="Unassembled WGS sequence"/>
</dbReference>
<dbReference type="InterPro" id="IPR050789">
    <property type="entry name" value="Diverse_Enzym_Activities"/>
</dbReference>
<protein>
    <recommendedName>
        <fullName evidence="1">Beta-lactamase-related domain-containing protein</fullName>
    </recommendedName>
</protein>
<organism evidence="2 3">
    <name type="scientific">Alkalihalophilus marmarensis DSM 21297</name>
    <dbReference type="NCBI Taxonomy" id="1188261"/>
    <lineage>
        <taxon>Bacteria</taxon>
        <taxon>Bacillati</taxon>
        <taxon>Bacillota</taxon>
        <taxon>Bacilli</taxon>
        <taxon>Bacillales</taxon>
        <taxon>Bacillaceae</taxon>
        <taxon>Alkalihalophilus</taxon>
    </lineage>
</organism>
<dbReference type="PANTHER" id="PTHR43283">
    <property type="entry name" value="BETA-LACTAMASE-RELATED"/>
    <property type="match status" value="1"/>
</dbReference>
<feature type="domain" description="Beta-lactamase-related" evidence="1">
    <location>
        <begin position="105"/>
        <end position="362"/>
    </location>
</feature>
<proteinExistence type="predicted"/>
<evidence type="ECO:0000313" key="2">
    <source>
        <dbReference type="EMBL" id="ERN53805.1"/>
    </source>
</evidence>
<name>U6SSB9_9BACI</name>
<dbReference type="InterPro" id="IPR012338">
    <property type="entry name" value="Beta-lactam/transpept-like"/>
</dbReference>